<keyword evidence="1" id="KW-1133">Transmembrane helix</keyword>
<proteinExistence type="predicted"/>
<keyword evidence="1" id="KW-0472">Membrane</keyword>
<gene>
    <name evidence="2" type="ORF">ACFPZ3_47210</name>
</gene>
<evidence type="ECO:0008006" key="4">
    <source>
        <dbReference type="Google" id="ProtNLM"/>
    </source>
</evidence>
<evidence type="ECO:0000256" key="1">
    <source>
        <dbReference type="SAM" id="Phobius"/>
    </source>
</evidence>
<evidence type="ECO:0000313" key="3">
    <source>
        <dbReference type="Proteomes" id="UP001596058"/>
    </source>
</evidence>
<feature type="transmembrane region" description="Helical" evidence="1">
    <location>
        <begin position="45"/>
        <end position="65"/>
    </location>
</feature>
<name>A0ABW1D448_9ACTN</name>
<protein>
    <recommendedName>
        <fullName evidence="4">DoxX-like protein</fullName>
    </recommendedName>
</protein>
<dbReference type="EMBL" id="JBHSPA010000064">
    <property type="protein sequence ID" value="MFC5831483.1"/>
    <property type="molecule type" value="Genomic_DNA"/>
</dbReference>
<feature type="transmembrane region" description="Helical" evidence="1">
    <location>
        <begin position="98"/>
        <end position="116"/>
    </location>
</feature>
<reference evidence="3" key="1">
    <citation type="journal article" date="2019" name="Int. J. Syst. Evol. Microbiol.">
        <title>The Global Catalogue of Microorganisms (GCM) 10K type strain sequencing project: providing services to taxonomists for standard genome sequencing and annotation.</title>
        <authorList>
            <consortium name="The Broad Institute Genomics Platform"/>
            <consortium name="The Broad Institute Genome Sequencing Center for Infectious Disease"/>
            <person name="Wu L."/>
            <person name="Ma J."/>
        </authorList>
    </citation>
    <scope>NUCLEOTIDE SEQUENCE [LARGE SCALE GENOMIC DNA]</scope>
    <source>
        <strain evidence="3">CCUG 53903</strain>
    </source>
</reference>
<evidence type="ECO:0000313" key="2">
    <source>
        <dbReference type="EMBL" id="MFC5831483.1"/>
    </source>
</evidence>
<sequence>MGERIFVAVTVAATLMTLAVSVIVIADPAFALPAASPVTPGVETFARACSIRSLAVGGALLILLARRATAGLIVLLWVTGLFQAGDTLVHALNGNPAAFAAAVLAAVAFGSARWLARARPAPGH</sequence>
<comment type="caution">
    <text evidence="2">The sequence shown here is derived from an EMBL/GenBank/DDBJ whole genome shotgun (WGS) entry which is preliminary data.</text>
</comment>
<organism evidence="2 3">
    <name type="scientific">Nonomuraea insulae</name>
    <dbReference type="NCBI Taxonomy" id="1616787"/>
    <lineage>
        <taxon>Bacteria</taxon>
        <taxon>Bacillati</taxon>
        <taxon>Actinomycetota</taxon>
        <taxon>Actinomycetes</taxon>
        <taxon>Streptosporangiales</taxon>
        <taxon>Streptosporangiaceae</taxon>
        <taxon>Nonomuraea</taxon>
    </lineage>
</organism>
<accession>A0ABW1D448</accession>
<keyword evidence="3" id="KW-1185">Reference proteome</keyword>
<dbReference type="RefSeq" id="WP_379520954.1">
    <property type="nucleotide sequence ID" value="NZ_JBHSPA010000064.1"/>
</dbReference>
<dbReference type="Proteomes" id="UP001596058">
    <property type="component" value="Unassembled WGS sequence"/>
</dbReference>
<keyword evidence="1" id="KW-0812">Transmembrane</keyword>
<feature type="transmembrane region" description="Helical" evidence="1">
    <location>
        <begin position="72"/>
        <end position="92"/>
    </location>
</feature>